<evidence type="ECO:0000256" key="9">
    <source>
        <dbReference type="ARBA" id="ARBA00023157"/>
    </source>
</evidence>
<reference evidence="15 16" key="1">
    <citation type="submission" date="2019-04" db="EMBL/GenBank/DDBJ databases">
        <authorList>
            <consortium name="Wellcome Sanger Institute Data Sharing"/>
        </authorList>
    </citation>
    <scope>NUCLEOTIDE SEQUENCE [LARGE SCALE GENOMIC DNA]</scope>
</reference>
<dbReference type="GeneTree" id="ENSGT00390000000113"/>
<dbReference type="GO" id="GO:0005737">
    <property type="term" value="C:cytoplasm"/>
    <property type="evidence" value="ECO:0007669"/>
    <property type="project" value="TreeGrafter"/>
</dbReference>
<reference evidence="15" key="2">
    <citation type="submission" date="2025-08" db="UniProtKB">
        <authorList>
            <consortium name="Ensembl"/>
        </authorList>
    </citation>
    <scope>IDENTIFICATION</scope>
</reference>
<keyword evidence="4" id="KW-0813">Transport</keyword>
<dbReference type="Proteomes" id="UP000694397">
    <property type="component" value="Chromosome 17"/>
</dbReference>
<protein>
    <recommendedName>
        <fullName evidence="3">Vitamin D-binding protein</fullName>
    </recommendedName>
    <alternativeName>
        <fullName evidence="11">Gc-globulin</fullName>
    </alternativeName>
    <alternativeName>
        <fullName evidence="12">Group-specific component</fullName>
    </alternativeName>
</protein>
<dbReference type="Pfam" id="PF00273">
    <property type="entry name" value="Serum_albumin"/>
    <property type="match status" value="2"/>
</dbReference>
<dbReference type="Gene3D" id="1.10.246.10">
    <property type="match status" value="4"/>
</dbReference>
<keyword evidence="10" id="KW-0009">Actin-binding</keyword>
<evidence type="ECO:0000256" key="12">
    <source>
        <dbReference type="ARBA" id="ARBA00032443"/>
    </source>
</evidence>
<reference evidence="15" key="3">
    <citation type="submission" date="2025-09" db="UniProtKB">
        <authorList>
            <consortium name="Ensembl"/>
        </authorList>
    </citation>
    <scope>IDENTIFICATION</scope>
</reference>
<evidence type="ECO:0000313" key="15">
    <source>
        <dbReference type="Ensembl" id="ENSSFOP00015058440.1"/>
    </source>
</evidence>
<evidence type="ECO:0000256" key="10">
    <source>
        <dbReference type="ARBA" id="ARBA00023203"/>
    </source>
</evidence>
<dbReference type="GO" id="GO:0003779">
    <property type="term" value="F:actin binding"/>
    <property type="evidence" value="ECO:0007669"/>
    <property type="project" value="UniProtKB-KW"/>
</dbReference>
<dbReference type="InterPro" id="IPR000264">
    <property type="entry name" value="ALB/AFP/VDB"/>
</dbReference>
<evidence type="ECO:0000256" key="11">
    <source>
        <dbReference type="ARBA" id="ARBA00029834"/>
    </source>
</evidence>
<dbReference type="GO" id="GO:0072562">
    <property type="term" value="C:blood microparticle"/>
    <property type="evidence" value="ECO:0007669"/>
    <property type="project" value="TreeGrafter"/>
</dbReference>
<dbReference type="Ensembl" id="ENSSFOT00015068869.1">
    <property type="protein sequence ID" value="ENSSFOP00015058440.1"/>
    <property type="gene ID" value="ENSSFOG00015014799.2"/>
</dbReference>
<keyword evidence="6" id="KW-0732">Signal</keyword>
<dbReference type="SUPFAM" id="SSF48552">
    <property type="entry name" value="Serum albumin-like"/>
    <property type="match status" value="2"/>
</dbReference>
<dbReference type="InterPro" id="IPR014760">
    <property type="entry name" value="Serum_albumin_N"/>
</dbReference>
<evidence type="ECO:0000256" key="2">
    <source>
        <dbReference type="ARBA" id="ARBA00004613"/>
    </source>
</evidence>
<evidence type="ECO:0000256" key="3">
    <source>
        <dbReference type="ARBA" id="ARBA00020134"/>
    </source>
</evidence>
<dbReference type="PANTHER" id="PTHR11385:SF11">
    <property type="entry name" value="VITAMIN D-BINDING PROTEIN"/>
    <property type="match status" value="1"/>
</dbReference>
<evidence type="ECO:0000256" key="6">
    <source>
        <dbReference type="ARBA" id="ARBA00022729"/>
    </source>
</evidence>
<comment type="function">
    <text evidence="1">Involved in vitamin D transport and storage, scavenging of extracellular G-actin, enhancement of the chemotactic activity of C5 alpha for neutrophils in inflammation and macrophage activation.</text>
</comment>
<evidence type="ECO:0000256" key="7">
    <source>
        <dbReference type="ARBA" id="ARBA00022737"/>
    </source>
</evidence>
<dbReference type="InterPro" id="IPR020858">
    <property type="entry name" value="Serum_albumin-like"/>
</dbReference>
<dbReference type="InterPro" id="IPR000213">
    <property type="entry name" value="VitD-bd"/>
</dbReference>
<dbReference type="Pfam" id="PF09164">
    <property type="entry name" value="VitD-bind_III"/>
    <property type="match status" value="1"/>
</dbReference>
<dbReference type="GO" id="GO:0090482">
    <property type="term" value="F:vitamin transmembrane transporter activity"/>
    <property type="evidence" value="ECO:0007669"/>
    <property type="project" value="InterPro"/>
</dbReference>
<name>A0A8C9U1R7_SCLFO</name>
<keyword evidence="9" id="KW-1015">Disulfide bond</keyword>
<dbReference type="InterPro" id="IPR015247">
    <property type="entry name" value="VitD-bind_III"/>
</dbReference>
<dbReference type="PRINTS" id="PR00804">
    <property type="entry name" value="VITAMNDBNDNG"/>
</dbReference>
<proteinExistence type="predicted"/>
<evidence type="ECO:0000256" key="4">
    <source>
        <dbReference type="ARBA" id="ARBA00022448"/>
    </source>
</evidence>
<sequence>MLREERRIHSDLDPVSKMRIFQVVLTLSAFTLVSAAWEGETRVEELCRERNEAGKDAFKAMVIALYSQKFANGTFEEISATSDHILKILEKCCSPDANPGCYEKETRELVTLFCRKDSPFPKHPDLDKCCGKGEHEWGLCLASLHYSSEELPSLQELTNEEICEQLKHGAQVFSARYTYELSRRYQSIPADLVLKATKNYVEMAEKCCSRSLSKICFLQERLQHKDFNIFLRYASNVCENARHLKTHKTAFMVYYASLLKLPFDDAFTATRSIRDNLAWCCSQKNSRCLTEKFTELHQALCNDSSPGLKSEDFQKCCGKAPPGALPCMDNLERHAQLFPGTALSSLSDLCDTGDGKALQRFWFQTGAKYPSIPVSVFASFMDVIKLISEPCCNASDAKGCVNFNLTDFATAASKFEHLCSKYFKLDWAEFKKAVQGDLQSEAPAAAAAEAEAASQNHDEARAQVLTNFASSCCSRYAPARKCKNMVEEMTVCKKDDC</sequence>
<organism evidence="15 16">
    <name type="scientific">Scleropages formosus</name>
    <name type="common">Asian bonytongue</name>
    <name type="synonym">Osteoglossum formosum</name>
    <dbReference type="NCBI Taxonomy" id="113540"/>
    <lineage>
        <taxon>Eukaryota</taxon>
        <taxon>Metazoa</taxon>
        <taxon>Chordata</taxon>
        <taxon>Craniata</taxon>
        <taxon>Vertebrata</taxon>
        <taxon>Euteleostomi</taxon>
        <taxon>Actinopterygii</taxon>
        <taxon>Neopterygii</taxon>
        <taxon>Teleostei</taxon>
        <taxon>Osteoglossocephala</taxon>
        <taxon>Osteoglossomorpha</taxon>
        <taxon>Osteoglossiformes</taxon>
        <taxon>Osteoglossidae</taxon>
        <taxon>Scleropages</taxon>
    </lineage>
</organism>
<evidence type="ECO:0000256" key="1">
    <source>
        <dbReference type="ARBA" id="ARBA00002354"/>
    </source>
</evidence>
<evidence type="ECO:0000259" key="14">
    <source>
        <dbReference type="PROSITE" id="PS51438"/>
    </source>
</evidence>
<keyword evidence="5" id="KW-0964">Secreted</keyword>
<keyword evidence="7" id="KW-0677">Repeat</keyword>
<dbReference type="SMART" id="SM00103">
    <property type="entry name" value="ALBUMIN"/>
    <property type="match status" value="1"/>
</dbReference>
<evidence type="ECO:0000256" key="8">
    <source>
        <dbReference type="ARBA" id="ARBA00022897"/>
    </source>
</evidence>
<evidence type="ECO:0000313" key="16">
    <source>
        <dbReference type="Proteomes" id="UP000694397"/>
    </source>
</evidence>
<dbReference type="AlphaFoldDB" id="A0A8C9U1R7"/>
<dbReference type="OrthoDB" id="9874779at2759"/>
<keyword evidence="16" id="KW-1185">Reference proteome</keyword>
<comment type="subcellular location">
    <subcellularLocation>
        <location evidence="2">Secreted</location>
    </subcellularLocation>
</comment>
<feature type="domain" description="Albumin" evidence="14">
    <location>
        <begin position="34"/>
        <end position="226"/>
    </location>
</feature>
<dbReference type="PANTHER" id="PTHR11385">
    <property type="entry name" value="SERUM ALBUMIN-RELATED"/>
    <property type="match status" value="1"/>
</dbReference>
<dbReference type="GO" id="GO:0005499">
    <property type="term" value="F:vitamin D binding"/>
    <property type="evidence" value="ECO:0007669"/>
    <property type="project" value="UniProtKB-KW"/>
</dbReference>
<keyword evidence="8" id="KW-0848">Vitamin D</keyword>
<dbReference type="PROSITE" id="PS51438">
    <property type="entry name" value="ALBUMIN_2"/>
    <property type="match status" value="1"/>
</dbReference>
<comment type="subunit">
    <text evidence="13">Associates with membrane-bound immunoglobulin on the surface of B-lymphocytes and with IgG Fc receptor on the membranes of T-lymphocytes. Interacts with LRP2; the interaction is required for renal uptake of GC in complex with 25-hydroxyvitamin D3.</text>
</comment>
<gene>
    <name evidence="15" type="primary">gc</name>
</gene>
<evidence type="ECO:0000256" key="5">
    <source>
        <dbReference type="ARBA" id="ARBA00022525"/>
    </source>
</evidence>
<accession>A0A8C9U1R7</accession>
<dbReference type="PRINTS" id="PR00802">
    <property type="entry name" value="SERUMALBUMIN"/>
</dbReference>
<evidence type="ECO:0000256" key="13">
    <source>
        <dbReference type="ARBA" id="ARBA00046813"/>
    </source>
</evidence>